<proteinExistence type="predicted"/>
<dbReference type="Proteomes" id="UP000178179">
    <property type="component" value="Unassembled WGS sequence"/>
</dbReference>
<accession>A0A1G1YXB1</accession>
<organism evidence="1 2">
    <name type="scientific">Candidatus Colwellbacteria bacterium GWA2_46_10</name>
    <dbReference type="NCBI Taxonomy" id="1797684"/>
    <lineage>
        <taxon>Bacteria</taxon>
        <taxon>Candidatus Colwelliibacteriota</taxon>
    </lineage>
</organism>
<dbReference type="AlphaFoldDB" id="A0A1G1YXB1"/>
<dbReference type="EMBL" id="MHIS01000002">
    <property type="protein sequence ID" value="OGY56988.1"/>
    <property type="molecule type" value="Genomic_DNA"/>
</dbReference>
<name>A0A1G1YXB1_9BACT</name>
<evidence type="ECO:0000313" key="1">
    <source>
        <dbReference type="EMBL" id="OGY56988.1"/>
    </source>
</evidence>
<protein>
    <recommendedName>
        <fullName evidence="3">Nucleoside 2-deoxyribosyltransferase</fullName>
    </recommendedName>
</protein>
<evidence type="ECO:0000313" key="2">
    <source>
        <dbReference type="Proteomes" id="UP000178179"/>
    </source>
</evidence>
<sequence length="144" mass="16733">MKYEYFIAARWRNKENVLKLVKDIRSKGKTVYCFVEGDGADYELKDLEGKHAPEEFMKHFESIPDWRNDHRVKEIFDVDMNALKNSETLILLLPAGKSAHLEAGVAYGMGKRCIVIGEQKETESLYLIFNEFYNSTEDFIKNLS</sequence>
<evidence type="ECO:0008006" key="3">
    <source>
        <dbReference type="Google" id="ProtNLM"/>
    </source>
</evidence>
<comment type="caution">
    <text evidence="1">The sequence shown here is derived from an EMBL/GenBank/DDBJ whole genome shotgun (WGS) entry which is preliminary data.</text>
</comment>
<reference evidence="1 2" key="1">
    <citation type="journal article" date="2016" name="Nat. Commun.">
        <title>Thousands of microbial genomes shed light on interconnected biogeochemical processes in an aquifer system.</title>
        <authorList>
            <person name="Anantharaman K."/>
            <person name="Brown C.T."/>
            <person name="Hug L.A."/>
            <person name="Sharon I."/>
            <person name="Castelle C.J."/>
            <person name="Probst A.J."/>
            <person name="Thomas B.C."/>
            <person name="Singh A."/>
            <person name="Wilkins M.J."/>
            <person name="Karaoz U."/>
            <person name="Brodie E.L."/>
            <person name="Williams K.H."/>
            <person name="Hubbard S.S."/>
            <person name="Banfield J.F."/>
        </authorList>
    </citation>
    <scope>NUCLEOTIDE SEQUENCE [LARGE SCALE GENOMIC DNA]</scope>
</reference>
<gene>
    <name evidence="1" type="ORF">A2119_01230</name>
</gene>
<dbReference type="Gene3D" id="3.40.50.450">
    <property type="match status" value="1"/>
</dbReference>